<dbReference type="Pfam" id="PF00005">
    <property type="entry name" value="ABC_tran"/>
    <property type="match status" value="2"/>
</dbReference>
<proteinExistence type="inferred from homology"/>
<evidence type="ECO:0000256" key="1">
    <source>
        <dbReference type="ARBA" id="ARBA00004202"/>
    </source>
</evidence>
<evidence type="ECO:0000256" key="4">
    <source>
        <dbReference type="ARBA" id="ARBA00022475"/>
    </source>
</evidence>
<comment type="function">
    <text evidence="10">Probably part of an ABC transporter complex. Responsible for energy coupling to the transport system.</text>
</comment>
<evidence type="ECO:0000256" key="9">
    <source>
        <dbReference type="ARBA" id="ARBA00023136"/>
    </source>
</evidence>
<keyword evidence="5" id="KW-0677">Repeat</keyword>
<dbReference type="PROSITE" id="PS50893">
    <property type="entry name" value="ABC_TRANSPORTER_2"/>
    <property type="match status" value="2"/>
</dbReference>
<evidence type="ECO:0000256" key="8">
    <source>
        <dbReference type="ARBA" id="ARBA00022967"/>
    </source>
</evidence>
<reference evidence="12 13" key="1">
    <citation type="journal article" date="2005" name="Appl. Environ. Microbiol.">
        <title>Intestinal bacterial communities that produce active estrogen-like compounds enterodiol and enterolactone in humans.</title>
        <authorList>
            <person name="Clavel T."/>
            <person name="Henderson G."/>
            <person name="Alpert C.A."/>
            <person name="Philippe C."/>
            <person name="Rigottier-Gois L."/>
            <person name="Dore J."/>
            <person name="Blaut M."/>
        </authorList>
    </citation>
    <scope>NUCLEOTIDE SEQUENCE [LARGE SCALE GENOMIC DNA]</scope>
    <source>
        <strain evidence="12 13">SECO-MT75m2</strain>
    </source>
</reference>
<dbReference type="InterPro" id="IPR003439">
    <property type="entry name" value="ABC_transporter-like_ATP-bd"/>
</dbReference>
<evidence type="ECO:0000256" key="2">
    <source>
        <dbReference type="ARBA" id="ARBA00005417"/>
    </source>
</evidence>
<accession>A0A5C5C6Z3</accession>
<dbReference type="RefSeq" id="WP_013978985.1">
    <property type="nucleotide sequence ID" value="NZ_VEVP01000004.1"/>
</dbReference>
<dbReference type="AlphaFoldDB" id="A0A5C5C6Z3"/>
<dbReference type="SMART" id="SM00382">
    <property type="entry name" value="AAA"/>
    <property type="match status" value="2"/>
</dbReference>
<dbReference type="PANTHER" id="PTHR43553">
    <property type="entry name" value="HEAVY METAL TRANSPORTER"/>
    <property type="match status" value="1"/>
</dbReference>
<dbReference type="GO" id="GO:0016887">
    <property type="term" value="F:ATP hydrolysis activity"/>
    <property type="evidence" value="ECO:0007669"/>
    <property type="project" value="InterPro"/>
</dbReference>
<dbReference type="Proteomes" id="UP000312594">
    <property type="component" value="Unassembled WGS sequence"/>
</dbReference>
<dbReference type="InterPro" id="IPR015856">
    <property type="entry name" value="ABC_transpr_CbiO/EcfA_su"/>
</dbReference>
<dbReference type="GO" id="GO:0042626">
    <property type="term" value="F:ATPase-coupled transmembrane transporter activity"/>
    <property type="evidence" value="ECO:0007669"/>
    <property type="project" value="TreeGrafter"/>
</dbReference>
<dbReference type="InterPro" id="IPR003593">
    <property type="entry name" value="AAA+_ATPase"/>
</dbReference>
<name>A0A5C5C6Z3_EGGLN</name>
<evidence type="ECO:0000256" key="5">
    <source>
        <dbReference type="ARBA" id="ARBA00022737"/>
    </source>
</evidence>
<dbReference type="Gene3D" id="3.40.50.300">
    <property type="entry name" value="P-loop containing nucleotide triphosphate hydrolases"/>
    <property type="match status" value="2"/>
</dbReference>
<keyword evidence="4" id="KW-1003">Cell membrane</keyword>
<keyword evidence="6" id="KW-0547">Nucleotide-binding</keyword>
<evidence type="ECO:0000256" key="10">
    <source>
        <dbReference type="ARBA" id="ARBA00025157"/>
    </source>
</evidence>
<dbReference type="InterPro" id="IPR027417">
    <property type="entry name" value="P-loop_NTPase"/>
</dbReference>
<feature type="domain" description="ABC transporter" evidence="11">
    <location>
        <begin position="270"/>
        <end position="471"/>
    </location>
</feature>
<feature type="domain" description="ABC transporter" evidence="11">
    <location>
        <begin position="6"/>
        <end position="245"/>
    </location>
</feature>
<comment type="subcellular location">
    <subcellularLocation>
        <location evidence="1">Cell membrane</location>
        <topology evidence="1">Peripheral membrane protein</topology>
    </subcellularLocation>
</comment>
<comment type="similarity">
    <text evidence="2">Belongs to the ABC transporter superfamily.</text>
</comment>
<organism evidence="12 13">
    <name type="scientific">Eggerthella lenta</name>
    <name type="common">Eubacterium lentum</name>
    <dbReference type="NCBI Taxonomy" id="84112"/>
    <lineage>
        <taxon>Bacteria</taxon>
        <taxon>Bacillati</taxon>
        <taxon>Actinomycetota</taxon>
        <taxon>Coriobacteriia</taxon>
        <taxon>Eggerthellales</taxon>
        <taxon>Eggerthellaceae</taxon>
        <taxon>Eggerthella</taxon>
    </lineage>
</organism>
<keyword evidence="3" id="KW-0813">Transport</keyword>
<protein>
    <submittedName>
        <fullName evidence="12">ABC transporter ATP-binding protein</fullName>
    </submittedName>
</protein>
<keyword evidence="9" id="KW-0472">Membrane</keyword>
<evidence type="ECO:0000313" key="12">
    <source>
        <dbReference type="EMBL" id="TNU94867.1"/>
    </source>
</evidence>
<evidence type="ECO:0000256" key="3">
    <source>
        <dbReference type="ARBA" id="ARBA00022448"/>
    </source>
</evidence>
<gene>
    <name evidence="12" type="ORF">FIC87_03130</name>
</gene>
<dbReference type="PANTHER" id="PTHR43553:SF23">
    <property type="entry name" value="ABC TRANSPORTER ATP-BINDING COMPONENT"/>
    <property type="match status" value="1"/>
</dbReference>
<evidence type="ECO:0000256" key="7">
    <source>
        <dbReference type="ARBA" id="ARBA00022840"/>
    </source>
</evidence>
<evidence type="ECO:0000256" key="6">
    <source>
        <dbReference type="ARBA" id="ARBA00022741"/>
    </source>
</evidence>
<sequence length="471" mass="50790">MTKNAVELRSVSFTYAGFDAPAVDDVSFAVAPGECIVLCGESGCGKTTATRIVNGLAGGFYEGSRTGKVLIAGRDVDDLEDWELSSLTGSVFQNPRTQFFNLDTTGEIAFGMENLGVPREEMHRRVRDVVRELGIECLMGRGIFELSGGQMQSVAFASAWACKPSVYVLDEPSSNLDPPSMEKLASFISKAKSSGSAVIIAEHRLSYLASVADRYLLFEGGSVAAEWDAQRFLGLSDAERESCGLRSSEPPKLADLMQRLSRPASAFPAVEARGIYAGYERGMPVLEGITVAFDPGRVVGVVGRNGVGKSTLLKCLAGIKKEELGHVRFQGSVIPPKRRPNHAFLVMQDPDYQLFRPSVRDELASAAPSPSDVDELRLEAVLEEFGLGDVADRHPASLSGGQKQRCVCAIASESGAQALLLDEPTSGLDFRNMERLALILREETSRGKTVAVVSHDTEFLSKACDQIVLIE</sequence>
<dbReference type="SUPFAM" id="SSF52540">
    <property type="entry name" value="P-loop containing nucleoside triphosphate hydrolases"/>
    <property type="match status" value="2"/>
</dbReference>
<keyword evidence="8" id="KW-1278">Translocase</keyword>
<keyword evidence="7 12" id="KW-0067">ATP-binding</keyword>
<dbReference type="GO" id="GO:0005524">
    <property type="term" value="F:ATP binding"/>
    <property type="evidence" value="ECO:0007669"/>
    <property type="project" value="UniProtKB-KW"/>
</dbReference>
<dbReference type="CDD" id="cd03225">
    <property type="entry name" value="ABC_cobalt_CbiO_domain1"/>
    <property type="match status" value="1"/>
</dbReference>
<evidence type="ECO:0000313" key="13">
    <source>
        <dbReference type="Proteomes" id="UP000312594"/>
    </source>
</evidence>
<dbReference type="GO" id="GO:0043190">
    <property type="term" value="C:ATP-binding cassette (ABC) transporter complex"/>
    <property type="evidence" value="ECO:0007669"/>
    <property type="project" value="TreeGrafter"/>
</dbReference>
<dbReference type="EMBL" id="VEVP01000004">
    <property type="protein sequence ID" value="TNU94867.1"/>
    <property type="molecule type" value="Genomic_DNA"/>
</dbReference>
<comment type="caution">
    <text evidence="12">The sequence shown here is derived from an EMBL/GenBank/DDBJ whole genome shotgun (WGS) entry which is preliminary data.</text>
</comment>
<dbReference type="InterPro" id="IPR050095">
    <property type="entry name" value="ECF_ABC_transporter_ATP-bd"/>
</dbReference>
<evidence type="ECO:0000259" key="11">
    <source>
        <dbReference type="PROSITE" id="PS50893"/>
    </source>
</evidence>